<evidence type="ECO:0000256" key="1">
    <source>
        <dbReference type="ARBA" id="ARBA00022679"/>
    </source>
</evidence>
<dbReference type="GO" id="GO:0003964">
    <property type="term" value="F:RNA-directed DNA polymerase activity"/>
    <property type="evidence" value="ECO:0007669"/>
    <property type="project" value="UniProtKB-KW"/>
</dbReference>
<feature type="domain" description="Reverse transcriptase RNase H-like" evidence="7">
    <location>
        <begin position="3"/>
        <end position="53"/>
    </location>
</feature>
<keyword evidence="2" id="KW-0548">Nucleotidyltransferase</keyword>
<keyword evidence="5" id="KW-0378">Hydrolase</keyword>
<evidence type="ECO:0000256" key="5">
    <source>
        <dbReference type="ARBA" id="ARBA00022801"/>
    </source>
</evidence>
<keyword evidence="4" id="KW-0255">Endonuclease</keyword>
<proteinExistence type="predicted"/>
<reference evidence="8 9" key="1">
    <citation type="submission" date="2024-11" db="EMBL/GenBank/DDBJ databases">
        <title>A near-complete genome assembly of Cinchona calisaya.</title>
        <authorList>
            <person name="Lian D.C."/>
            <person name="Zhao X.W."/>
            <person name="Wei L."/>
        </authorList>
    </citation>
    <scope>NUCLEOTIDE SEQUENCE [LARGE SCALE GENOMIC DNA]</scope>
    <source>
        <tissue evidence="8">Nenye</tissue>
    </source>
</reference>
<dbReference type="InterPro" id="IPR043502">
    <property type="entry name" value="DNA/RNA_pol_sf"/>
</dbReference>
<dbReference type="PANTHER" id="PTHR34072:SF55">
    <property type="entry name" value="DNA_RNA POLYMERASES SUPERFAMILY PROTEIN"/>
    <property type="match status" value="1"/>
</dbReference>
<evidence type="ECO:0000313" key="9">
    <source>
        <dbReference type="Proteomes" id="UP001630127"/>
    </source>
</evidence>
<evidence type="ECO:0000256" key="2">
    <source>
        <dbReference type="ARBA" id="ARBA00022695"/>
    </source>
</evidence>
<evidence type="ECO:0000256" key="3">
    <source>
        <dbReference type="ARBA" id="ARBA00022722"/>
    </source>
</evidence>
<keyword evidence="6" id="KW-0695">RNA-directed DNA polymerase</keyword>
<dbReference type="AlphaFoldDB" id="A0ABD2Z109"/>
<dbReference type="InterPro" id="IPR041373">
    <property type="entry name" value="RT_RNaseH"/>
</dbReference>
<keyword evidence="1" id="KW-0808">Transferase</keyword>
<evidence type="ECO:0000256" key="4">
    <source>
        <dbReference type="ARBA" id="ARBA00022759"/>
    </source>
</evidence>
<dbReference type="SUPFAM" id="SSF56672">
    <property type="entry name" value="DNA/RNA polymerases"/>
    <property type="match status" value="1"/>
</dbReference>
<dbReference type="GO" id="GO:0016787">
    <property type="term" value="F:hydrolase activity"/>
    <property type="evidence" value="ECO:0007669"/>
    <property type="project" value="UniProtKB-KW"/>
</dbReference>
<evidence type="ECO:0000256" key="6">
    <source>
        <dbReference type="ARBA" id="ARBA00022918"/>
    </source>
</evidence>
<dbReference type="Proteomes" id="UP001630127">
    <property type="component" value="Unassembled WGS sequence"/>
</dbReference>
<dbReference type="Pfam" id="PF17917">
    <property type="entry name" value="RT_RNaseH"/>
    <property type="match status" value="1"/>
</dbReference>
<comment type="caution">
    <text evidence="8">The sequence shown here is derived from an EMBL/GenBank/DDBJ whole genome shotgun (WGS) entry which is preliminary data.</text>
</comment>
<organism evidence="8 9">
    <name type="scientific">Cinchona calisaya</name>
    <dbReference type="NCBI Taxonomy" id="153742"/>
    <lineage>
        <taxon>Eukaryota</taxon>
        <taxon>Viridiplantae</taxon>
        <taxon>Streptophyta</taxon>
        <taxon>Embryophyta</taxon>
        <taxon>Tracheophyta</taxon>
        <taxon>Spermatophyta</taxon>
        <taxon>Magnoliopsida</taxon>
        <taxon>eudicotyledons</taxon>
        <taxon>Gunneridae</taxon>
        <taxon>Pentapetalae</taxon>
        <taxon>asterids</taxon>
        <taxon>lamiids</taxon>
        <taxon>Gentianales</taxon>
        <taxon>Rubiaceae</taxon>
        <taxon>Cinchonoideae</taxon>
        <taxon>Cinchoneae</taxon>
        <taxon>Cinchona</taxon>
    </lineage>
</organism>
<keyword evidence="9" id="KW-1185">Reference proteome</keyword>
<accession>A0ABD2Z109</accession>
<sequence length="173" mass="19722">MAEIELLSLITTVTRWRHYLVGAHFIIITDQQSLKYLLQQKITTPSQLKQLTKLLRLDYEIHYTKGEENLVANTLSRRDEENEDSVHALSMVKPTWLSEVSDSYIGDEKGKELLLSISLQANCQHGYSYGQGVIRYKGRLYIGAANDLRVKLLSFMHELPIGDILGCRALTRG</sequence>
<keyword evidence="3" id="KW-0540">Nuclease</keyword>
<evidence type="ECO:0000313" key="8">
    <source>
        <dbReference type="EMBL" id="KAL3512809.1"/>
    </source>
</evidence>
<dbReference type="PANTHER" id="PTHR34072">
    <property type="entry name" value="ENZYMATIC POLYPROTEIN-RELATED"/>
    <property type="match status" value="1"/>
</dbReference>
<name>A0ABD2Z109_9GENT</name>
<gene>
    <name evidence="8" type="ORF">ACH5RR_025526</name>
</gene>
<dbReference type="GO" id="GO:0004519">
    <property type="term" value="F:endonuclease activity"/>
    <property type="evidence" value="ECO:0007669"/>
    <property type="project" value="UniProtKB-KW"/>
</dbReference>
<dbReference type="EMBL" id="JBJUIK010000011">
    <property type="protein sequence ID" value="KAL3512809.1"/>
    <property type="molecule type" value="Genomic_DNA"/>
</dbReference>
<protein>
    <recommendedName>
        <fullName evidence="7">Reverse transcriptase RNase H-like domain-containing protein</fullName>
    </recommendedName>
</protein>
<evidence type="ECO:0000259" key="7">
    <source>
        <dbReference type="Pfam" id="PF17917"/>
    </source>
</evidence>